<dbReference type="Gramene" id="Ma09_t14580.1">
    <property type="protein sequence ID" value="Ma09_p14580.1"/>
    <property type="gene ID" value="Ma09_g14580"/>
</dbReference>
<name>A0A804KJJ7_MUSAM</name>
<evidence type="ECO:0000313" key="1">
    <source>
        <dbReference type="EnsemblPlants" id="Ma09_p14580.1"/>
    </source>
</evidence>
<dbReference type="AlphaFoldDB" id="A0A804KJJ7"/>
<dbReference type="PANTHER" id="PTHR45564">
    <property type="entry name" value="NAD(P)H-QUINONE OXIDOREDUCTASE SUBUNIT 2 B, CHLOROPLASTIC"/>
    <property type="match status" value="1"/>
</dbReference>
<organism evidence="1 2">
    <name type="scientific">Musa acuminata subsp. malaccensis</name>
    <name type="common">Wild banana</name>
    <name type="synonym">Musa malaccensis</name>
    <dbReference type="NCBI Taxonomy" id="214687"/>
    <lineage>
        <taxon>Eukaryota</taxon>
        <taxon>Viridiplantae</taxon>
        <taxon>Streptophyta</taxon>
        <taxon>Embryophyta</taxon>
        <taxon>Tracheophyta</taxon>
        <taxon>Spermatophyta</taxon>
        <taxon>Magnoliopsida</taxon>
        <taxon>Liliopsida</taxon>
        <taxon>Zingiberales</taxon>
        <taxon>Musaceae</taxon>
        <taxon>Musa</taxon>
    </lineage>
</organism>
<evidence type="ECO:0000313" key="2">
    <source>
        <dbReference type="Proteomes" id="UP000012960"/>
    </source>
</evidence>
<reference evidence="1" key="1">
    <citation type="submission" date="2021-05" db="UniProtKB">
        <authorList>
            <consortium name="EnsemblPlants"/>
        </authorList>
    </citation>
    <scope>IDENTIFICATION</scope>
    <source>
        <strain evidence="1">subsp. malaccensis</strain>
    </source>
</reference>
<dbReference type="InParanoid" id="A0A804KJJ7"/>
<accession>A0A804KJJ7</accession>
<dbReference type="PANTHER" id="PTHR45564:SF1">
    <property type="entry name" value="NAD(P)H-QUINONE OXIDOREDUCTASE SUBUNIT 2"/>
    <property type="match status" value="1"/>
</dbReference>
<protein>
    <submittedName>
        <fullName evidence="1">Uncharacterized protein</fullName>
    </submittedName>
</protein>
<keyword evidence="2" id="KW-1185">Reference proteome</keyword>
<sequence length="54" mass="6237">MFQFIVYIPTYSRYTKRDVRSNEATMKYLLIGRASSSISHGFSLLYGSYGGFKK</sequence>
<dbReference type="Proteomes" id="UP000012960">
    <property type="component" value="Unplaced"/>
</dbReference>
<dbReference type="EnsemblPlants" id="Ma09_t14580.1">
    <property type="protein sequence ID" value="Ma09_p14580.1"/>
    <property type="gene ID" value="Ma09_g14580"/>
</dbReference>
<proteinExistence type="predicted"/>